<keyword evidence="2" id="KW-0732">Signal</keyword>
<evidence type="ECO:0000256" key="2">
    <source>
        <dbReference type="SAM" id="SignalP"/>
    </source>
</evidence>
<dbReference type="EMBL" id="CANHGI010000002">
    <property type="protein sequence ID" value="CAI5442952.1"/>
    <property type="molecule type" value="Genomic_DNA"/>
</dbReference>
<proteinExistence type="predicted"/>
<dbReference type="Proteomes" id="UP001152747">
    <property type="component" value="Unassembled WGS sequence"/>
</dbReference>
<feature type="region of interest" description="Disordered" evidence="1">
    <location>
        <begin position="86"/>
        <end position="112"/>
    </location>
</feature>
<protein>
    <recommendedName>
        <fullName evidence="5">SXP/RAL-2 family protein Ani s 5-like cation-binding domain-containing protein</fullName>
    </recommendedName>
</protein>
<feature type="compositionally biased region" description="Polar residues" evidence="1">
    <location>
        <begin position="86"/>
        <end position="104"/>
    </location>
</feature>
<comment type="caution">
    <text evidence="3">The sequence shown here is derived from an EMBL/GenBank/DDBJ whole genome shotgun (WGS) entry which is preliminary data.</text>
</comment>
<dbReference type="AlphaFoldDB" id="A0A9P1IBQ4"/>
<gene>
    <name evidence="3" type="ORF">CAMP_LOCUS5589</name>
</gene>
<keyword evidence="4" id="KW-1185">Reference proteome</keyword>
<organism evidence="3 4">
    <name type="scientific">Caenorhabditis angaria</name>
    <dbReference type="NCBI Taxonomy" id="860376"/>
    <lineage>
        <taxon>Eukaryota</taxon>
        <taxon>Metazoa</taxon>
        <taxon>Ecdysozoa</taxon>
        <taxon>Nematoda</taxon>
        <taxon>Chromadorea</taxon>
        <taxon>Rhabditida</taxon>
        <taxon>Rhabditina</taxon>
        <taxon>Rhabditomorpha</taxon>
        <taxon>Rhabditoidea</taxon>
        <taxon>Rhabditidae</taxon>
        <taxon>Peloderinae</taxon>
        <taxon>Caenorhabditis</taxon>
    </lineage>
</organism>
<evidence type="ECO:0000313" key="3">
    <source>
        <dbReference type="EMBL" id="CAI5442952.1"/>
    </source>
</evidence>
<evidence type="ECO:0000313" key="4">
    <source>
        <dbReference type="Proteomes" id="UP001152747"/>
    </source>
</evidence>
<sequence length="138" mass="15258">MAQTKIAVIVLMATLCGLSAAAQTYDDLSTQVVGKIPEFVLSPYYFTADMVTGEVIETKVNTADKDIRQLLVDALKKASAAKLTEMNTKNGAQPGAQSGSQTAPQRHKREPEEDQFWEFYNAATQFLDQYDVSIKYLD</sequence>
<evidence type="ECO:0008006" key="5">
    <source>
        <dbReference type="Google" id="ProtNLM"/>
    </source>
</evidence>
<feature type="signal peptide" evidence="2">
    <location>
        <begin position="1"/>
        <end position="21"/>
    </location>
</feature>
<reference evidence="3" key="1">
    <citation type="submission" date="2022-11" db="EMBL/GenBank/DDBJ databases">
        <authorList>
            <person name="Kikuchi T."/>
        </authorList>
    </citation>
    <scope>NUCLEOTIDE SEQUENCE</scope>
    <source>
        <strain evidence="3">PS1010</strain>
    </source>
</reference>
<evidence type="ECO:0000256" key="1">
    <source>
        <dbReference type="SAM" id="MobiDB-lite"/>
    </source>
</evidence>
<accession>A0A9P1IBQ4</accession>
<name>A0A9P1IBQ4_9PELO</name>
<feature type="chain" id="PRO_5040404522" description="SXP/RAL-2 family protein Ani s 5-like cation-binding domain-containing protein" evidence="2">
    <location>
        <begin position="22"/>
        <end position="138"/>
    </location>
</feature>